<accession>A0A2N0QXT4</accession>
<protein>
    <submittedName>
        <fullName evidence="1">Uncharacterized protein</fullName>
    </submittedName>
</protein>
<organism evidence="1 2">
    <name type="scientific">Rhizophagus irregularis</name>
    <dbReference type="NCBI Taxonomy" id="588596"/>
    <lineage>
        <taxon>Eukaryota</taxon>
        <taxon>Fungi</taxon>
        <taxon>Fungi incertae sedis</taxon>
        <taxon>Mucoromycota</taxon>
        <taxon>Glomeromycotina</taxon>
        <taxon>Glomeromycetes</taxon>
        <taxon>Glomerales</taxon>
        <taxon>Glomeraceae</taxon>
        <taxon>Rhizophagus</taxon>
    </lineage>
</organism>
<dbReference type="VEuPathDB" id="FungiDB:RhiirA1_446716"/>
<dbReference type="Proteomes" id="UP000232688">
    <property type="component" value="Unassembled WGS sequence"/>
</dbReference>
<evidence type="ECO:0000313" key="2">
    <source>
        <dbReference type="Proteomes" id="UP000232688"/>
    </source>
</evidence>
<dbReference type="EMBL" id="LLXH01002382">
    <property type="protein sequence ID" value="PKC55866.1"/>
    <property type="molecule type" value="Genomic_DNA"/>
</dbReference>
<dbReference type="AlphaFoldDB" id="A0A2N0QXT4"/>
<sequence length="156" mass="18039">MNEINLYYLKKSNEPTQLEINKNFEINKTSSFKTNYASSKLSTSKVHQFGFFPEPKNATEAFDSKSYDYFQIPDNIDDFNNSSNWKNNSTSKMSSIEGILRSKVPELNLSDGLISNIRKKKLKNNWSKPNLKQIKGLLVVIIVKYVVTYPQHFVMI</sequence>
<evidence type="ECO:0000313" key="1">
    <source>
        <dbReference type="EMBL" id="PKC55866.1"/>
    </source>
</evidence>
<comment type="caution">
    <text evidence="1">The sequence shown here is derived from an EMBL/GenBank/DDBJ whole genome shotgun (WGS) entry which is preliminary data.</text>
</comment>
<reference evidence="1 2" key="2">
    <citation type="submission" date="2017-10" db="EMBL/GenBank/DDBJ databases">
        <title>Genome analyses suggest a sexual origin of heterokaryosis in a supposedly ancient asexual fungus.</title>
        <authorList>
            <person name="Corradi N."/>
            <person name="Sedzielewska K."/>
            <person name="Noel J."/>
            <person name="Charron P."/>
            <person name="Farinelli L."/>
            <person name="Marton T."/>
            <person name="Kruger M."/>
            <person name="Pelin A."/>
            <person name="Brachmann A."/>
            <person name="Corradi N."/>
        </authorList>
    </citation>
    <scope>NUCLEOTIDE SEQUENCE [LARGE SCALE GENOMIC DNA]</scope>
    <source>
        <strain evidence="1 2">A1</strain>
    </source>
</reference>
<gene>
    <name evidence="1" type="ORF">RhiirA1_446716</name>
</gene>
<name>A0A2N0QXT4_9GLOM</name>
<reference evidence="1 2" key="1">
    <citation type="submission" date="2017-10" db="EMBL/GenBank/DDBJ databases">
        <title>Extensive intraspecific genome diversity in a model arbuscular mycorrhizal fungus.</title>
        <authorList>
            <person name="Chen E.C.H."/>
            <person name="Morin E."/>
            <person name="Baudet D."/>
            <person name="Noel J."/>
            <person name="Ndikumana S."/>
            <person name="Charron P."/>
            <person name="St-Onge C."/>
            <person name="Giorgi J."/>
            <person name="Grigoriev I.V."/>
            <person name="Roux C."/>
            <person name="Martin F.M."/>
            <person name="Corradi N."/>
        </authorList>
    </citation>
    <scope>NUCLEOTIDE SEQUENCE [LARGE SCALE GENOMIC DNA]</scope>
    <source>
        <strain evidence="1 2">A1</strain>
    </source>
</reference>
<proteinExistence type="predicted"/>